<dbReference type="EC" id="2.4.2.-" evidence="1"/>
<dbReference type="AlphaFoldDB" id="A0A835A0F5"/>
<feature type="compositionally biased region" description="Polar residues" evidence="2">
    <location>
        <begin position="194"/>
        <end position="209"/>
    </location>
</feature>
<dbReference type="Gene3D" id="3.90.228.10">
    <property type="match status" value="2"/>
</dbReference>
<accession>A0A835A0F5</accession>
<proteinExistence type="predicted"/>
<feature type="region of interest" description="Disordered" evidence="2">
    <location>
        <begin position="187"/>
        <end position="210"/>
    </location>
</feature>
<evidence type="ECO:0000313" key="4">
    <source>
        <dbReference type="EMBL" id="KAF8411877.1"/>
    </source>
</evidence>
<dbReference type="InterPro" id="IPR044964">
    <property type="entry name" value="RCD1/SRO1-5"/>
</dbReference>
<name>A0A835A0F5_TETSI</name>
<keyword evidence="1" id="KW-0808">Transferase</keyword>
<dbReference type="SUPFAM" id="SSF56399">
    <property type="entry name" value="ADP-ribosylation"/>
    <property type="match status" value="2"/>
</dbReference>
<evidence type="ECO:0000259" key="3">
    <source>
        <dbReference type="PROSITE" id="PS51059"/>
    </source>
</evidence>
<evidence type="ECO:0000256" key="1">
    <source>
        <dbReference type="RuleBase" id="RU362114"/>
    </source>
</evidence>
<dbReference type="GO" id="GO:0003950">
    <property type="term" value="F:NAD+ poly-ADP-ribosyltransferase activity"/>
    <property type="evidence" value="ECO:0007669"/>
    <property type="project" value="UniProtKB-UniRule"/>
</dbReference>
<dbReference type="InterPro" id="IPR012317">
    <property type="entry name" value="Poly(ADP-ribose)pol_cat_dom"/>
</dbReference>
<dbReference type="InterPro" id="IPR057823">
    <property type="entry name" value="WWE_RCD1"/>
</dbReference>
<gene>
    <name evidence="4" type="ORF">HHK36_004436</name>
</gene>
<sequence>MKRRNQARKIAERIKSRVRCNNSSLYTSKSNGFSSKKALLQNYANFKCSDTPCRFMFCHNKFWVGLSGEEFRVLKSGFLAGRSMELVSIEGTEFLFDFLTMLIIEMVTAMQSKVDVNGEKHVVLCRAILGHAEKIEGGSPQFHPSSIDFDSGVDNVENPNWYIVWSTNMNKHIIPLLIVSYRSTDQDRRKPDTHSLSYTRMEGSSQDNLGSKIRTRNATTLNLMKTRNQARKITERIKSGLHRNNSSLYTPNSNGFSSKKALLRNYANFKRSDTPCRSMFYHNGSSFGLSGEEFEVLKSNFLAGRSMELVSIEGTEFLFDFLRMLIVEMVTYGEQRNQREMTKAARGIDNTRLAWHGTSSKGVSSIITYGFGMHSKFPVAESYGVGIYLSSRDLPHTSEMQLEVDVNGEKHVVLCRVILGHTEKIEGGSQQFHPSSIDFDSGVDNVENPNWYIVWSTNMNMHIIPLLIVSYRSTDQGREEQECPVSSSAHARDSRG</sequence>
<evidence type="ECO:0000256" key="2">
    <source>
        <dbReference type="SAM" id="MobiDB-lite"/>
    </source>
</evidence>
<keyword evidence="1" id="KW-0328">Glycosyltransferase</keyword>
<dbReference type="PANTHER" id="PTHR32263:SF19">
    <property type="entry name" value="OS03G0230300 PROTEIN"/>
    <property type="match status" value="1"/>
</dbReference>
<feature type="domain" description="PARP catalytic" evidence="3">
    <location>
        <begin position="260"/>
        <end position="492"/>
    </location>
</feature>
<dbReference type="PANTHER" id="PTHR32263">
    <property type="entry name" value="INACTIVE POLY [ADP-RIBOSE] POLYMERASE SRO4-RELATED"/>
    <property type="match status" value="1"/>
</dbReference>
<dbReference type="PROSITE" id="PS51059">
    <property type="entry name" value="PARP_CATALYTIC"/>
    <property type="match status" value="1"/>
</dbReference>
<dbReference type="Proteomes" id="UP000655225">
    <property type="component" value="Unassembled WGS sequence"/>
</dbReference>
<dbReference type="OrthoDB" id="6133115at2759"/>
<reference evidence="4 5" key="1">
    <citation type="submission" date="2020-04" db="EMBL/GenBank/DDBJ databases">
        <title>Plant Genome Project.</title>
        <authorList>
            <person name="Zhang R.-G."/>
        </authorList>
    </citation>
    <scope>NUCLEOTIDE SEQUENCE [LARGE SCALE GENOMIC DNA]</scope>
    <source>
        <strain evidence="4">YNK0</strain>
        <tissue evidence="4">Leaf</tissue>
    </source>
</reference>
<keyword evidence="5" id="KW-1185">Reference proteome</keyword>
<dbReference type="Pfam" id="PF00644">
    <property type="entry name" value="PARP"/>
    <property type="match status" value="1"/>
</dbReference>
<dbReference type="EMBL" id="JABCRI010000002">
    <property type="protein sequence ID" value="KAF8411877.1"/>
    <property type="molecule type" value="Genomic_DNA"/>
</dbReference>
<evidence type="ECO:0000313" key="5">
    <source>
        <dbReference type="Proteomes" id="UP000655225"/>
    </source>
</evidence>
<protein>
    <recommendedName>
        <fullName evidence="1">Poly [ADP-ribose] polymerase</fullName>
        <shortName evidence="1">PARP</shortName>
        <ecNumber evidence="1">2.4.2.-</ecNumber>
    </recommendedName>
</protein>
<dbReference type="Pfam" id="PF23467">
    <property type="entry name" value="WWE_5"/>
    <property type="match status" value="2"/>
</dbReference>
<keyword evidence="1" id="KW-0520">NAD</keyword>
<organism evidence="4 5">
    <name type="scientific">Tetracentron sinense</name>
    <name type="common">Spur-leaf</name>
    <dbReference type="NCBI Taxonomy" id="13715"/>
    <lineage>
        <taxon>Eukaryota</taxon>
        <taxon>Viridiplantae</taxon>
        <taxon>Streptophyta</taxon>
        <taxon>Embryophyta</taxon>
        <taxon>Tracheophyta</taxon>
        <taxon>Spermatophyta</taxon>
        <taxon>Magnoliopsida</taxon>
        <taxon>Trochodendrales</taxon>
        <taxon>Trochodendraceae</taxon>
        <taxon>Tetracentron</taxon>
    </lineage>
</organism>
<comment type="caution">
    <text evidence="4">The sequence shown here is derived from an EMBL/GenBank/DDBJ whole genome shotgun (WGS) entry which is preliminary data.</text>
</comment>